<dbReference type="EMBL" id="FLQU01001481">
    <property type="protein sequence ID" value="SBS93174.1"/>
    <property type="molecule type" value="Genomic_DNA"/>
</dbReference>
<dbReference type="Proteomes" id="UP000078560">
    <property type="component" value="Unassembled WGS sequence"/>
</dbReference>
<protein>
    <submittedName>
        <fullName evidence="2">Uncharacterized protein</fullName>
    </submittedName>
</protein>
<evidence type="ECO:0000313" key="3">
    <source>
        <dbReference type="EMBL" id="SBT02715.1"/>
    </source>
</evidence>
<dbReference type="AlphaFoldDB" id="A0A1A8WJR2"/>
<organism evidence="2 5">
    <name type="scientific">Plasmodium ovale curtisi</name>
    <dbReference type="NCBI Taxonomy" id="864141"/>
    <lineage>
        <taxon>Eukaryota</taxon>
        <taxon>Sar</taxon>
        <taxon>Alveolata</taxon>
        <taxon>Apicomplexa</taxon>
        <taxon>Aconoidasida</taxon>
        <taxon>Haemosporida</taxon>
        <taxon>Plasmodiidae</taxon>
        <taxon>Plasmodium</taxon>
        <taxon>Plasmodium (Plasmodium)</taxon>
    </lineage>
</organism>
<name>A0A1A8WJR2_PLAOA</name>
<accession>A0A1A8WJR2</accession>
<reference evidence="4 5" key="1">
    <citation type="submission" date="2016-05" db="EMBL/GenBank/DDBJ databases">
        <authorList>
            <person name="Naeem Raeece"/>
        </authorList>
    </citation>
    <scope>NUCLEOTIDE SEQUENCE [LARGE SCALE GENOMIC DNA]</scope>
</reference>
<proteinExistence type="predicted"/>
<feature type="region of interest" description="Disordered" evidence="1">
    <location>
        <begin position="57"/>
        <end position="80"/>
    </location>
</feature>
<reference evidence="2" key="2">
    <citation type="submission" date="2016-05" db="EMBL/GenBank/DDBJ databases">
        <authorList>
            <person name="Lavstsen T."/>
            <person name="Jespersen J.S."/>
        </authorList>
    </citation>
    <scope>NUCLEOTIDE SEQUENCE [LARGE SCALE GENOMIC DNA]</scope>
</reference>
<evidence type="ECO:0000313" key="4">
    <source>
        <dbReference type="Proteomes" id="UP000078546"/>
    </source>
</evidence>
<dbReference type="Proteomes" id="UP000078546">
    <property type="component" value="Unassembled WGS sequence"/>
</dbReference>
<evidence type="ECO:0000313" key="5">
    <source>
        <dbReference type="Proteomes" id="UP000078560"/>
    </source>
</evidence>
<gene>
    <name evidence="3" type="ORF">POVCU1_079980</name>
    <name evidence="2" type="ORF">POVCU2_0079450</name>
</gene>
<evidence type="ECO:0000313" key="2">
    <source>
        <dbReference type="EMBL" id="SBS93174.1"/>
    </source>
</evidence>
<sequence length="80" mass="8702">MRKGANYTIIEKVCNINKLDCVFPSFACITIHSPEAARASFISSDILINGASLRVTSRDGSPSQNRELHHNKGESLLISG</sequence>
<dbReference type="EMBL" id="FLQV01003690">
    <property type="protein sequence ID" value="SBT02715.1"/>
    <property type="molecule type" value="Genomic_DNA"/>
</dbReference>
<evidence type="ECO:0000256" key="1">
    <source>
        <dbReference type="SAM" id="MobiDB-lite"/>
    </source>
</evidence>